<keyword evidence="2" id="KW-1185">Reference proteome</keyword>
<sequence>MTSAWQYSLFLHPRTASILAFPQMHLLGQQRDAMPPSTIPTLLRSRSIIEAWSTPRFSQRLLLDSPWPSYPLPRQPIRPRRQHHFASRLSAETFRLGRLLTPSPTILLRLPHNQHHQGKSSAKPVTTRSLNNDCCCVTALSTTCNLPRPSLRHLVSSPTDCNAMRIAFQQALLEKPLPRTTSAHTTRNARCI</sequence>
<evidence type="ECO:0000313" key="1">
    <source>
        <dbReference type="EMBL" id="TQV97274.1"/>
    </source>
</evidence>
<organism evidence="1 2">
    <name type="scientific">Cordyceps javanica</name>
    <dbReference type="NCBI Taxonomy" id="43265"/>
    <lineage>
        <taxon>Eukaryota</taxon>
        <taxon>Fungi</taxon>
        <taxon>Dikarya</taxon>
        <taxon>Ascomycota</taxon>
        <taxon>Pezizomycotina</taxon>
        <taxon>Sordariomycetes</taxon>
        <taxon>Hypocreomycetidae</taxon>
        <taxon>Hypocreales</taxon>
        <taxon>Cordycipitaceae</taxon>
        <taxon>Cordyceps</taxon>
    </lineage>
</organism>
<evidence type="ECO:0000313" key="2">
    <source>
        <dbReference type="Proteomes" id="UP000315783"/>
    </source>
</evidence>
<gene>
    <name evidence="1" type="ORF">IF1G_04514</name>
</gene>
<protein>
    <submittedName>
        <fullName evidence="1">Uncharacterized protein</fullName>
    </submittedName>
</protein>
<name>A0A545V6E3_9HYPO</name>
<proteinExistence type="predicted"/>
<dbReference type="EMBL" id="SPUK01000005">
    <property type="protein sequence ID" value="TQV97274.1"/>
    <property type="molecule type" value="Genomic_DNA"/>
</dbReference>
<dbReference type="AlphaFoldDB" id="A0A545V6E3"/>
<dbReference type="Proteomes" id="UP000315783">
    <property type="component" value="Unassembled WGS sequence"/>
</dbReference>
<comment type="caution">
    <text evidence="1">The sequence shown here is derived from an EMBL/GenBank/DDBJ whole genome shotgun (WGS) entry which is preliminary data.</text>
</comment>
<accession>A0A545V6E3</accession>
<reference evidence="1 2" key="1">
    <citation type="journal article" date="2019" name="Appl. Microbiol. Biotechnol.">
        <title>Genome sequence of Isaria javanica and comparative genome analysis insights into family S53 peptidase evolution in fungal entomopathogens.</title>
        <authorList>
            <person name="Lin R."/>
            <person name="Zhang X."/>
            <person name="Xin B."/>
            <person name="Zou M."/>
            <person name="Gao Y."/>
            <person name="Qin F."/>
            <person name="Hu Q."/>
            <person name="Xie B."/>
            <person name="Cheng X."/>
        </authorList>
    </citation>
    <scope>NUCLEOTIDE SEQUENCE [LARGE SCALE GENOMIC DNA]</scope>
    <source>
        <strain evidence="1 2">IJ1G</strain>
    </source>
</reference>